<dbReference type="Proteomes" id="UP000515317">
    <property type="component" value="Chromosome"/>
</dbReference>
<comment type="similarity">
    <text evidence="2">Belongs to the glycosyl hydrolase 3 family.</text>
</comment>
<proteinExistence type="inferred from homology"/>
<dbReference type="EC" id="3.2.1.52" evidence="3"/>
<dbReference type="NCBIfam" id="NF003740">
    <property type="entry name" value="PRK05337.1"/>
    <property type="match status" value="1"/>
</dbReference>
<feature type="domain" description="Glycoside hydrolase family 3 N-terminal" evidence="6">
    <location>
        <begin position="16"/>
        <end position="313"/>
    </location>
</feature>
<dbReference type="Pfam" id="PF00933">
    <property type="entry name" value="Glyco_hydro_3"/>
    <property type="match status" value="1"/>
</dbReference>
<evidence type="ECO:0000256" key="4">
    <source>
        <dbReference type="ARBA" id="ARBA00022801"/>
    </source>
</evidence>
<comment type="catalytic activity">
    <reaction evidence="1">
        <text>Hydrolysis of terminal non-reducing N-acetyl-D-hexosamine residues in N-acetyl-beta-D-hexosaminides.</text>
        <dbReference type="EC" id="3.2.1.52"/>
    </reaction>
</comment>
<evidence type="ECO:0000256" key="2">
    <source>
        <dbReference type="ARBA" id="ARBA00005336"/>
    </source>
</evidence>
<protein>
    <recommendedName>
        <fullName evidence="3">beta-N-acetylhexosaminidase</fullName>
        <ecNumber evidence="3">3.2.1.52</ecNumber>
    </recommendedName>
</protein>
<evidence type="ECO:0000259" key="6">
    <source>
        <dbReference type="Pfam" id="PF00933"/>
    </source>
</evidence>
<dbReference type="GO" id="GO:0009254">
    <property type="term" value="P:peptidoglycan turnover"/>
    <property type="evidence" value="ECO:0007669"/>
    <property type="project" value="TreeGrafter"/>
</dbReference>
<dbReference type="InterPro" id="IPR036962">
    <property type="entry name" value="Glyco_hydro_3_N_sf"/>
</dbReference>
<dbReference type="EMBL" id="AP023361">
    <property type="protein sequence ID" value="BCJ90704.1"/>
    <property type="molecule type" value="Genomic_DNA"/>
</dbReference>
<gene>
    <name evidence="7" type="ORF">IZ6_14390</name>
</gene>
<dbReference type="PANTHER" id="PTHR30480">
    <property type="entry name" value="BETA-HEXOSAMINIDASE-RELATED"/>
    <property type="match status" value="1"/>
</dbReference>
<dbReference type="GO" id="GO:0004563">
    <property type="term" value="F:beta-N-acetylhexosaminidase activity"/>
    <property type="evidence" value="ECO:0007669"/>
    <property type="project" value="UniProtKB-EC"/>
</dbReference>
<dbReference type="PANTHER" id="PTHR30480:SF13">
    <property type="entry name" value="BETA-HEXOSAMINIDASE"/>
    <property type="match status" value="1"/>
</dbReference>
<name>A0A6S6QK47_9HYPH</name>
<evidence type="ECO:0000256" key="1">
    <source>
        <dbReference type="ARBA" id="ARBA00001231"/>
    </source>
</evidence>
<dbReference type="InterPro" id="IPR001764">
    <property type="entry name" value="Glyco_hydro_3_N"/>
</dbReference>
<sequence>MSPRAFICGLSGTELTEEERLFVDHAEPWGIILFARNIRDGAQVRRLVDEVRGLLGRGDMPVLVDQEGGRVQRVKPPLAELHPAASAYAKLYKEDRAAALAAAELGARLIAHELRLLHMNVDCLPVLDLAVEGAHEIVGDRAYGATPADVAALAKAVCKGLLDGGVLPVVKHVPGHGRALSDSHFELPRVDTKVVELQRTDFAAFRLLNDMPLAMTAHVLYTAIDQDQPATLSRAVIQDVIRGFIGFDGVLMSDDLSMKALSGSIGLRAEQSFAAGCDIALHCNGDLAEMRDIAAVSPRLDGEAERRCHAAVGRLGAPQPFDVESARATVRSLLPAQVA</sequence>
<dbReference type="SUPFAM" id="SSF51445">
    <property type="entry name" value="(Trans)glycosidases"/>
    <property type="match status" value="1"/>
</dbReference>
<dbReference type="Gene3D" id="3.20.20.300">
    <property type="entry name" value="Glycoside hydrolase, family 3, N-terminal domain"/>
    <property type="match status" value="1"/>
</dbReference>
<dbReference type="AlphaFoldDB" id="A0A6S6QK47"/>
<evidence type="ECO:0000313" key="8">
    <source>
        <dbReference type="Proteomes" id="UP000515317"/>
    </source>
</evidence>
<accession>A0A6S6QK47</accession>
<dbReference type="KEGG" id="tso:IZ6_14390"/>
<reference evidence="7 8" key="1">
    <citation type="submission" date="2020-08" db="EMBL/GenBank/DDBJ databases">
        <title>Genome sequence of Rhizobiales bacterium strain IZ6.</title>
        <authorList>
            <person name="Nakai R."/>
            <person name="Naganuma T."/>
        </authorList>
    </citation>
    <scope>NUCLEOTIDE SEQUENCE [LARGE SCALE GENOMIC DNA]</scope>
    <source>
        <strain evidence="7 8">IZ6</strain>
    </source>
</reference>
<evidence type="ECO:0000256" key="5">
    <source>
        <dbReference type="ARBA" id="ARBA00023295"/>
    </source>
</evidence>
<evidence type="ECO:0000256" key="3">
    <source>
        <dbReference type="ARBA" id="ARBA00012663"/>
    </source>
</evidence>
<dbReference type="GO" id="GO:0005975">
    <property type="term" value="P:carbohydrate metabolic process"/>
    <property type="evidence" value="ECO:0007669"/>
    <property type="project" value="InterPro"/>
</dbReference>
<keyword evidence="8" id="KW-1185">Reference proteome</keyword>
<dbReference type="InterPro" id="IPR017853">
    <property type="entry name" value="GH"/>
</dbReference>
<keyword evidence="4 7" id="KW-0378">Hydrolase</keyword>
<dbReference type="InterPro" id="IPR050226">
    <property type="entry name" value="NagZ_Beta-hexosaminidase"/>
</dbReference>
<evidence type="ECO:0000313" key="7">
    <source>
        <dbReference type="EMBL" id="BCJ90704.1"/>
    </source>
</evidence>
<keyword evidence="5" id="KW-0326">Glycosidase</keyword>
<organism evidence="7 8">
    <name type="scientific">Terrihabitans soli</name>
    <dbReference type="NCBI Taxonomy" id="708113"/>
    <lineage>
        <taxon>Bacteria</taxon>
        <taxon>Pseudomonadati</taxon>
        <taxon>Pseudomonadota</taxon>
        <taxon>Alphaproteobacteria</taxon>
        <taxon>Hyphomicrobiales</taxon>
        <taxon>Terrihabitans</taxon>
    </lineage>
</organism>
<dbReference type="RefSeq" id="WP_222877320.1">
    <property type="nucleotide sequence ID" value="NZ_AP023361.1"/>
</dbReference>